<keyword evidence="4" id="KW-0479">Metal-binding</keyword>
<dbReference type="GO" id="GO:0046872">
    <property type="term" value="F:metal ion binding"/>
    <property type="evidence" value="ECO:0007669"/>
    <property type="project" value="UniProtKB-KW"/>
</dbReference>
<protein>
    <recommendedName>
        <fullName evidence="1">N(6)-L-threonylcarbamoyladenine synthase</fullName>
        <ecNumber evidence="1">2.3.1.234</ecNumber>
    </recommendedName>
</protein>
<dbReference type="AlphaFoldDB" id="D6YRU2"/>
<comment type="catalytic activity">
    <reaction evidence="7">
        <text>L-threonylcarbamoyladenylate + adenosine(37) in tRNA = N(6)-L-threonylcarbamoyladenosine(37) in tRNA + AMP + H(+)</text>
        <dbReference type="Rhea" id="RHEA:37059"/>
        <dbReference type="Rhea" id="RHEA-COMP:10162"/>
        <dbReference type="Rhea" id="RHEA-COMP:10163"/>
        <dbReference type="ChEBI" id="CHEBI:15378"/>
        <dbReference type="ChEBI" id="CHEBI:73682"/>
        <dbReference type="ChEBI" id="CHEBI:74411"/>
        <dbReference type="ChEBI" id="CHEBI:74418"/>
        <dbReference type="ChEBI" id="CHEBI:456215"/>
        <dbReference type="EC" id="2.3.1.234"/>
    </reaction>
</comment>
<accession>D6YRU2</accession>
<dbReference type="HOGENOM" id="CLU_064886_0_1_0"/>
<dbReference type="OrthoDB" id="21465at2"/>
<reference evidence="9 10" key="1">
    <citation type="journal article" date="2010" name="PLoS ONE">
        <title>The Waddlia genome: a window into chlamydial biology.</title>
        <authorList>
            <person name="Bertelli C."/>
            <person name="Collyn F."/>
            <person name="Croxatto A."/>
            <person name="Ruckert C."/>
            <person name="Polkinghorne A."/>
            <person name="Kebbi-Beghdadi C."/>
            <person name="Goesmann A."/>
            <person name="Vaughan L."/>
            <person name="Greub G."/>
        </authorList>
    </citation>
    <scope>NUCLEOTIDE SEQUENCE [LARGE SCALE GENOMIC DNA]</scope>
    <source>
        <strain evidence="10">ATCC VR-1470 / WSU 86-1044</strain>
    </source>
</reference>
<dbReference type="Pfam" id="PF00814">
    <property type="entry name" value="TsaD"/>
    <property type="match status" value="1"/>
</dbReference>
<keyword evidence="10" id="KW-1185">Reference proteome</keyword>
<evidence type="ECO:0000256" key="4">
    <source>
        <dbReference type="ARBA" id="ARBA00022723"/>
    </source>
</evidence>
<dbReference type="PANTHER" id="PTHR11735:SF11">
    <property type="entry name" value="TRNA THREONYLCARBAMOYLADENOSINE BIOSYNTHESIS PROTEIN TSAB"/>
    <property type="match status" value="1"/>
</dbReference>
<evidence type="ECO:0000256" key="1">
    <source>
        <dbReference type="ARBA" id="ARBA00012156"/>
    </source>
</evidence>
<dbReference type="InterPro" id="IPR000905">
    <property type="entry name" value="Gcp-like_dom"/>
</dbReference>
<evidence type="ECO:0000313" key="10">
    <source>
        <dbReference type="Proteomes" id="UP000001505"/>
    </source>
</evidence>
<dbReference type="InterPro" id="IPR022496">
    <property type="entry name" value="T6A_TsaB"/>
</dbReference>
<evidence type="ECO:0000256" key="5">
    <source>
        <dbReference type="ARBA" id="ARBA00023004"/>
    </source>
</evidence>
<dbReference type="InterPro" id="IPR017861">
    <property type="entry name" value="KAE1/TsaD"/>
</dbReference>
<dbReference type="KEGG" id="wch:wcw_1438"/>
<dbReference type="EC" id="2.3.1.234" evidence="1"/>
<dbReference type="PANTHER" id="PTHR11735">
    <property type="entry name" value="TRNA N6-ADENOSINE THREONYLCARBAMOYLTRANSFERASE"/>
    <property type="match status" value="1"/>
</dbReference>
<evidence type="ECO:0000256" key="3">
    <source>
        <dbReference type="ARBA" id="ARBA00022694"/>
    </source>
</evidence>
<name>D6YRU2_WADCW</name>
<evidence type="ECO:0000256" key="7">
    <source>
        <dbReference type="ARBA" id="ARBA00048117"/>
    </source>
</evidence>
<dbReference type="GO" id="GO:0002949">
    <property type="term" value="P:tRNA threonylcarbamoyladenosine modification"/>
    <property type="evidence" value="ECO:0007669"/>
    <property type="project" value="InterPro"/>
</dbReference>
<dbReference type="eggNOG" id="COG1214">
    <property type="taxonomic scope" value="Bacteria"/>
</dbReference>
<dbReference type="PRINTS" id="PR00789">
    <property type="entry name" value="OSIALOPTASE"/>
</dbReference>
<dbReference type="NCBIfam" id="TIGR03725">
    <property type="entry name" value="T6A_YeaZ"/>
    <property type="match status" value="1"/>
</dbReference>
<feature type="domain" description="Gcp-like" evidence="8">
    <location>
        <begin position="36"/>
        <end position="144"/>
    </location>
</feature>
<organism evidence="9 10">
    <name type="scientific">Waddlia chondrophila (strain ATCC VR-1470 / WSU 86-1044)</name>
    <dbReference type="NCBI Taxonomy" id="716544"/>
    <lineage>
        <taxon>Bacteria</taxon>
        <taxon>Pseudomonadati</taxon>
        <taxon>Chlamydiota</taxon>
        <taxon>Chlamydiia</taxon>
        <taxon>Parachlamydiales</taxon>
        <taxon>Waddliaceae</taxon>
        <taxon>Waddlia</taxon>
    </lineage>
</organism>
<sequence length="213" mass="23539">MLTLVVDVCSDRGIAAFIRNGKVGYFAGLPLGLHNSKFLMPKIEEGLKVLEIQSSQIELIAVGIGPGSYTGMRVGSMVAKALSFAHGIPLIGVSSLEGYLSDHQGIFAAMIDAKMAGCYLMKGRKKGNEVNYLTGPEVWKMEHIGSVLKDVDVIVSPHCRSLQEKFQKNDLNRQWEWQETAINVEHFASRAEKKYRDGEFSIDGSLDLLYMRG</sequence>
<dbReference type="SUPFAM" id="SSF53067">
    <property type="entry name" value="Actin-like ATPase domain"/>
    <property type="match status" value="1"/>
</dbReference>
<dbReference type="InterPro" id="IPR043129">
    <property type="entry name" value="ATPase_NBD"/>
</dbReference>
<keyword evidence="2" id="KW-0808">Transferase</keyword>
<evidence type="ECO:0000256" key="6">
    <source>
        <dbReference type="ARBA" id="ARBA00023315"/>
    </source>
</evidence>
<dbReference type="GO" id="GO:0005829">
    <property type="term" value="C:cytosol"/>
    <property type="evidence" value="ECO:0007669"/>
    <property type="project" value="TreeGrafter"/>
</dbReference>
<proteinExistence type="predicted"/>
<dbReference type="Proteomes" id="UP000001505">
    <property type="component" value="Chromosome"/>
</dbReference>
<keyword evidence="5" id="KW-0408">Iron</keyword>
<dbReference type="Gene3D" id="3.30.420.40">
    <property type="match status" value="2"/>
</dbReference>
<keyword evidence="6" id="KW-0012">Acyltransferase</keyword>
<dbReference type="GO" id="GO:0061711">
    <property type="term" value="F:tRNA N(6)-L-threonylcarbamoyladenine synthase activity"/>
    <property type="evidence" value="ECO:0007669"/>
    <property type="project" value="UniProtKB-EC"/>
</dbReference>
<dbReference type="EMBL" id="CP001928">
    <property type="protein sequence ID" value="ADI38787.1"/>
    <property type="molecule type" value="Genomic_DNA"/>
</dbReference>
<dbReference type="RefSeq" id="WP_013182495.1">
    <property type="nucleotide sequence ID" value="NC_014225.1"/>
</dbReference>
<evidence type="ECO:0000313" key="9">
    <source>
        <dbReference type="EMBL" id="ADI38787.1"/>
    </source>
</evidence>
<evidence type="ECO:0000259" key="8">
    <source>
        <dbReference type="Pfam" id="PF00814"/>
    </source>
</evidence>
<gene>
    <name evidence="9" type="ordered locus">wcw_1438</name>
</gene>
<dbReference type="STRING" id="716544.wcw_1438"/>
<evidence type="ECO:0000256" key="2">
    <source>
        <dbReference type="ARBA" id="ARBA00022679"/>
    </source>
</evidence>
<keyword evidence="3" id="KW-0819">tRNA processing</keyword>